<dbReference type="RefSeq" id="WP_188700694.1">
    <property type="nucleotide sequence ID" value="NZ_BMMQ01000003.1"/>
</dbReference>
<accession>A0ABQ2N1N9</accession>
<keyword evidence="4" id="KW-1185">Reference proteome</keyword>
<evidence type="ECO:0000313" key="4">
    <source>
        <dbReference type="Proteomes" id="UP000638043"/>
    </source>
</evidence>
<keyword evidence="1" id="KW-1133">Transmembrane helix</keyword>
<evidence type="ECO:0000313" key="3">
    <source>
        <dbReference type="EMBL" id="GGO62948.1"/>
    </source>
</evidence>
<dbReference type="Pfam" id="PF14258">
    <property type="entry name" value="DUF4350"/>
    <property type="match status" value="1"/>
</dbReference>
<comment type="caution">
    <text evidence="3">The sequence shown here is derived from an EMBL/GenBank/DDBJ whole genome shotgun (WGS) entry which is preliminary data.</text>
</comment>
<dbReference type="InterPro" id="IPR025646">
    <property type="entry name" value="DUF4350"/>
</dbReference>
<organism evidence="3 4">
    <name type="scientific">Microbacterium nanhaiense</name>
    <dbReference type="NCBI Taxonomy" id="1301026"/>
    <lineage>
        <taxon>Bacteria</taxon>
        <taxon>Bacillati</taxon>
        <taxon>Actinomycetota</taxon>
        <taxon>Actinomycetes</taxon>
        <taxon>Micrococcales</taxon>
        <taxon>Microbacteriaceae</taxon>
        <taxon>Microbacterium</taxon>
    </lineage>
</organism>
<evidence type="ECO:0000256" key="1">
    <source>
        <dbReference type="SAM" id="Phobius"/>
    </source>
</evidence>
<protein>
    <recommendedName>
        <fullName evidence="2">DUF4350 domain-containing protein</fullName>
    </recommendedName>
</protein>
<dbReference type="EMBL" id="BMMQ01000003">
    <property type="protein sequence ID" value="GGO62948.1"/>
    <property type="molecule type" value="Genomic_DNA"/>
</dbReference>
<feature type="transmembrane region" description="Helical" evidence="1">
    <location>
        <begin position="243"/>
        <end position="264"/>
    </location>
</feature>
<sequence>MSLIASAEKAEQPRTSLRRRVWSWVGIVAVVVVIGGLLATLRFDYSEPEPLSIDSPRYDGTRALATLLEAQGVEVTPTNSAEDAGRLAGGDAVLVVTDATRIDPGALRDLAASPARTVILRADFAALDEFFPGIGFGGSGNGASAPASCEVPEAQNAGEIVPGEAYSLEQGTGCYPTGDGYGLVTNGTVYALDGGAVVTNEHLATAGHAALALGLLGETGRVVWYAPTGAELTGGADTLGDLVPAWVTPVIVLLGVVAAAAAVWRGRRFGPLVAENLPVTVRAAETLEGRARLYRDGLSAAHAYDAIARGATRRMAARLALAPDTDPETLSAAIAARIRRDPHEIREVLTHRPTDDSHFADLGARLREIEDLLDATDPWEGRSR</sequence>
<evidence type="ECO:0000259" key="2">
    <source>
        <dbReference type="Pfam" id="PF14258"/>
    </source>
</evidence>
<dbReference type="Proteomes" id="UP000638043">
    <property type="component" value="Unassembled WGS sequence"/>
</dbReference>
<gene>
    <name evidence="3" type="ORF">GCM10010910_14310</name>
</gene>
<feature type="transmembrane region" description="Helical" evidence="1">
    <location>
        <begin position="21"/>
        <end position="41"/>
    </location>
</feature>
<proteinExistence type="predicted"/>
<reference evidence="4" key="1">
    <citation type="journal article" date="2019" name="Int. J. Syst. Evol. Microbiol.">
        <title>The Global Catalogue of Microorganisms (GCM) 10K type strain sequencing project: providing services to taxonomists for standard genome sequencing and annotation.</title>
        <authorList>
            <consortium name="The Broad Institute Genomics Platform"/>
            <consortium name="The Broad Institute Genome Sequencing Center for Infectious Disease"/>
            <person name="Wu L."/>
            <person name="Ma J."/>
        </authorList>
    </citation>
    <scope>NUCLEOTIDE SEQUENCE [LARGE SCALE GENOMIC DNA]</scope>
    <source>
        <strain evidence="4">CGMCC 4.7181</strain>
    </source>
</reference>
<keyword evidence="1" id="KW-0812">Transmembrane</keyword>
<feature type="domain" description="DUF4350" evidence="2">
    <location>
        <begin position="54"/>
        <end position="216"/>
    </location>
</feature>
<name>A0ABQ2N1N9_9MICO</name>
<keyword evidence="1" id="KW-0472">Membrane</keyword>